<evidence type="ECO:0000313" key="2">
    <source>
        <dbReference type="Proteomes" id="UP001218218"/>
    </source>
</evidence>
<sequence length="458" mass="51902">SSEYILIVPHPHSGLPSRKVSLDGSVSSITPSTLASTIDASRPWAPFRCEADYVFASSCVRWSKSEALIKEELHNYKMETLAGKSKIMFSTVADLKNSLQVARQSTVQFEQKTVTVSFDSQTLRFRNRYKVELDYRDPWKVIVDWVQDETLAPHSTWYSVCKYLYRGRGIIEDIFDEPCTGENWREVDVSFPDTLPSPKTTRYPSCYLPLHIWLNKGQVSTKVKMHPILMRGLWIDSSIRNASGNGGGALLGYIIMPINIDPVTYPHVACGAAKHQCKDLVYNKINSVILDSLHARSHYGATLQFGDGVVRTGHPGIMIESMDFQELSAWLAMRSAIATYPCPKCLVPKTQLASLEKWFERRTPDKIKAVLHKARAQYSKKDHKEVLKGSGLHNIEQILWDFRFSDPYKAASYDTLHWTDEGKFGAHLWEVVKSVLNQTGKSNEFNDWYITSGKPADT</sequence>
<dbReference type="Proteomes" id="UP001218218">
    <property type="component" value="Unassembled WGS sequence"/>
</dbReference>
<comment type="caution">
    <text evidence="1">The sequence shown here is derived from an EMBL/GenBank/DDBJ whole genome shotgun (WGS) entry which is preliminary data.</text>
</comment>
<proteinExistence type="predicted"/>
<evidence type="ECO:0000313" key="1">
    <source>
        <dbReference type="EMBL" id="KAJ7314389.1"/>
    </source>
</evidence>
<dbReference type="EMBL" id="JARIHO010000067">
    <property type="protein sequence ID" value="KAJ7314389.1"/>
    <property type="molecule type" value="Genomic_DNA"/>
</dbReference>
<organism evidence="1 2">
    <name type="scientific">Mycena albidolilacea</name>
    <dbReference type="NCBI Taxonomy" id="1033008"/>
    <lineage>
        <taxon>Eukaryota</taxon>
        <taxon>Fungi</taxon>
        <taxon>Dikarya</taxon>
        <taxon>Basidiomycota</taxon>
        <taxon>Agaricomycotina</taxon>
        <taxon>Agaricomycetes</taxon>
        <taxon>Agaricomycetidae</taxon>
        <taxon>Agaricales</taxon>
        <taxon>Marasmiineae</taxon>
        <taxon>Mycenaceae</taxon>
        <taxon>Mycena</taxon>
    </lineage>
</organism>
<dbReference type="InterPro" id="IPR041078">
    <property type="entry name" value="Plavaka"/>
</dbReference>
<gene>
    <name evidence="1" type="ORF">DFH08DRAFT_716690</name>
</gene>
<protein>
    <submittedName>
        <fullName evidence="1">Uncharacterized protein</fullName>
    </submittedName>
</protein>
<reference evidence="1" key="1">
    <citation type="submission" date="2023-03" db="EMBL/GenBank/DDBJ databases">
        <title>Massive genome expansion in bonnet fungi (Mycena s.s.) driven by repeated elements and novel gene families across ecological guilds.</title>
        <authorList>
            <consortium name="Lawrence Berkeley National Laboratory"/>
            <person name="Harder C.B."/>
            <person name="Miyauchi S."/>
            <person name="Viragh M."/>
            <person name="Kuo A."/>
            <person name="Thoen E."/>
            <person name="Andreopoulos B."/>
            <person name="Lu D."/>
            <person name="Skrede I."/>
            <person name="Drula E."/>
            <person name="Henrissat B."/>
            <person name="Morin E."/>
            <person name="Kohler A."/>
            <person name="Barry K."/>
            <person name="LaButti K."/>
            <person name="Morin E."/>
            <person name="Salamov A."/>
            <person name="Lipzen A."/>
            <person name="Mereny Z."/>
            <person name="Hegedus B."/>
            <person name="Baldrian P."/>
            <person name="Stursova M."/>
            <person name="Weitz H."/>
            <person name="Taylor A."/>
            <person name="Grigoriev I.V."/>
            <person name="Nagy L.G."/>
            <person name="Martin F."/>
            <person name="Kauserud H."/>
        </authorList>
    </citation>
    <scope>NUCLEOTIDE SEQUENCE</scope>
    <source>
        <strain evidence="1">CBHHK002</strain>
    </source>
</reference>
<dbReference type="Pfam" id="PF18759">
    <property type="entry name" value="Plavaka"/>
    <property type="match status" value="1"/>
</dbReference>
<keyword evidence="2" id="KW-1185">Reference proteome</keyword>
<accession>A0AAD6ZAV9</accession>
<dbReference type="AlphaFoldDB" id="A0AAD6ZAV9"/>
<name>A0AAD6ZAV9_9AGAR</name>
<feature type="non-terminal residue" evidence="1">
    <location>
        <position position="1"/>
    </location>
</feature>